<dbReference type="SUPFAM" id="SSF53850">
    <property type="entry name" value="Periplasmic binding protein-like II"/>
    <property type="match status" value="1"/>
</dbReference>
<dbReference type="EMBL" id="PDSK01000118">
    <property type="protein sequence ID" value="PIE32097.1"/>
    <property type="molecule type" value="Genomic_DNA"/>
</dbReference>
<feature type="chain" id="PRO_5013734625" evidence="2">
    <location>
        <begin position="25"/>
        <end position="338"/>
    </location>
</feature>
<evidence type="ECO:0000256" key="2">
    <source>
        <dbReference type="SAM" id="SignalP"/>
    </source>
</evidence>
<dbReference type="Pfam" id="PF13343">
    <property type="entry name" value="SBP_bac_6"/>
    <property type="match status" value="1"/>
</dbReference>
<feature type="signal peptide" evidence="2">
    <location>
        <begin position="1"/>
        <end position="24"/>
    </location>
</feature>
<proteinExistence type="predicted"/>
<dbReference type="Gene3D" id="3.40.190.10">
    <property type="entry name" value="Periplasmic binding protein-like II"/>
    <property type="match status" value="2"/>
</dbReference>
<protein>
    <submittedName>
        <fullName evidence="3">Thiamine ABC transporter substrate-binding protein</fullName>
    </submittedName>
</protein>
<dbReference type="Proteomes" id="UP000230821">
    <property type="component" value="Unassembled WGS sequence"/>
</dbReference>
<evidence type="ECO:0000313" key="3">
    <source>
        <dbReference type="EMBL" id="PIE32097.1"/>
    </source>
</evidence>
<gene>
    <name evidence="3" type="ORF">CSA56_16555</name>
</gene>
<dbReference type="InterPro" id="IPR005948">
    <property type="entry name" value="ThiB-like"/>
</dbReference>
<dbReference type="GO" id="GO:0015888">
    <property type="term" value="P:thiamine transport"/>
    <property type="evidence" value="ECO:0007669"/>
    <property type="project" value="InterPro"/>
</dbReference>
<name>A0A2G6K8U1_9BACT</name>
<dbReference type="PANTHER" id="PTHR30006:SF2">
    <property type="entry name" value="ABC TRANSPORTER SUBSTRATE-BINDING PROTEIN"/>
    <property type="match status" value="1"/>
</dbReference>
<dbReference type="GO" id="GO:0030975">
    <property type="term" value="F:thiamine binding"/>
    <property type="evidence" value="ECO:0007669"/>
    <property type="project" value="InterPro"/>
</dbReference>
<sequence>MIGKKNLIVVFTLLLTAISTVSFSAEQEEFVIYAYDSFISWGLAEATMHKFEDANNCTVTLIGVGDAGQVLNRVIMEKDNPQADIVVGIDNNYLAKALKYEILEPYTSKNIELIPQDLILDPSFHLTPFEYGFIAFVYDSDALPEPPESLTALTEPAWKEKIILEDPRTSSPGVAFLLWTIAAFGEDGYLDYWEKLKPSILTITKGWDTAYGMFTAGEAPVVLSYATSPAYHVEVEQSTRYLAAPMAEGFYRQIEGMGIVKGAKHRELAEKFIDFMLTEEFQQEIPLTQWVFPVNPNVRLPKSFDYAAKTDRFLSLDPDQIEQNYDTWLKAWTELMTR</sequence>
<accession>A0A2G6K8U1</accession>
<organism evidence="3 4">
    <name type="scientific">candidate division KSB3 bacterium</name>
    <dbReference type="NCBI Taxonomy" id="2044937"/>
    <lineage>
        <taxon>Bacteria</taxon>
        <taxon>candidate division KSB3</taxon>
    </lineage>
</organism>
<comment type="caution">
    <text evidence="3">The sequence shown here is derived from an EMBL/GenBank/DDBJ whole genome shotgun (WGS) entry which is preliminary data.</text>
</comment>
<reference evidence="3 4" key="1">
    <citation type="submission" date="2017-10" db="EMBL/GenBank/DDBJ databases">
        <title>Novel microbial diversity and functional potential in the marine mammal oral microbiome.</title>
        <authorList>
            <person name="Dudek N.K."/>
            <person name="Sun C.L."/>
            <person name="Burstein D."/>
            <person name="Kantor R.S."/>
            <person name="Aliaga Goltsman D.S."/>
            <person name="Bik E.M."/>
            <person name="Thomas B.C."/>
            <person name="Banfield J.F."/>
            <person name="Relman D.A."/>
        </authorList>
    </citation>
    <scope>NUCLEOTIDE SEQUENCE [LARGE SCALE GENOMIC DNA]</scope>
    <source>
        <strain evidence="3">DOLJORAL78_47_16</strain>
    </source>
</reference>
<dbReference type="AlphaFoldDB" id="A0A2G6K8U1"/>
<keyword evidence="1 2" id="KW-0732">Signal</keyword>
<dbReference type="CDD" id="cd13545">
    <property type="entry name" value="PBP2_TbpA"/>
    <property type="match status" value="1"/>
</dbReference>
<evidence type="ECO:0000313" key="4">
    <source>
        <dbReference type="Proteomes" id="UP000230821"/>
    </source>
</evidence>
<evidence type="ECO:0000256" key="1">
    <source>
        <dbReference type="ARBA" id="ARBA00022729"/>
    </source>
</evidence>
<dbReference type="NCBIfam" id="TIGR01254">
    <property type="entry name" value="sfuA"/>
    <property type="match status" value="1"/>
</dbReference>
<dbReference type="PANTHER" id="PTHR30006">
    <property type="entry name" value="THIAMINE-BINDING PERIPLASMIC PROTEIN-RELATED"/>
    <property type="match status" value="1"/>
</dbReference>